<gene>
    <name evidence="2" type="ORF">BTO30_12675</name>
</gene>
<feature type="region of interest" description="Disordered" evidence="1">
    <location>
        <begin position="18"/>
        <end position="64"/>
    </location>
</feature>
<comment type="caution">
    <text evidence="2">The sequence shown here is derived from an EMBL/GenBank/DDBJ whole genome shotgun (WGS) entry which is preliminary data.</text>
</comment>
<feature type="compositionally biased region" description="Basic and acidic residues" evidence="1">
    <location>
        <begin position="35"/>
        <end position="46"/>
    </location>
</feature>
<protein>
    <submittedName>
        <fullName evidence="2">Uncharacterized protein</fullName>
    </submittedName>
</protein>
<sequence>MKSMKEQLVIWCKVNNVPRPVKPKKRPKKKQPVRQPEKLTERDLRDLMGTNRQILKRGKGGAFR</sequence>
<evidence type="ECO:0000313" key="2">
    <source>
        <dbReference type="EMBL" id="OLN21866.1"/>
    </source>
</evidence>
<dbReference type="AlphaFoldDB" id="A0A1Q8Q3D6"/>
<dbReference type="RefSeq" id="WP_075399104.1">
    <property type="nucleotide sequence ID" value="NZ_MSDU01000029.1"/>
</dbReference>
<evidence type="ECO:0000313" key="3">
    <source>
        <dbReference type="Proteomes" id="UP000185568"/>
    </source>
</evidence>
<accession>A0A1Q8Q3D6</accession>
<dbReference type="EMBL" id="MSDU01000029">
    <property type="protein sequence ID" value="OLN21866.1"/>
    <property type="molecule type" value="Genomic_DNA"/>
</dbReference>
<organism evidence="2 3">
    <name type="scientific">Domibacillus antri</name>
    <dbReference type="NCBI Taxonomy" id="1714264"/>
    <lineage>
        <taxon>Bacteria</taxon>
        <taxon>Bacillati</taxon>
        <taxon>Bacillota</taxon>
        <taxon>Bacilli</taxon>
        <taxon>Bacillales</taxon>
        <taxon>Bacillaceae</taxon>
        <taxon>Domibacillus</taxon>
    </lineage>
</organism>
<feature type="compositionally biased region" description="Basic residues" evidence="1">
    <location>
        <begin position="21"/>
        <end position="32"/>
    </location>
</feature>
<name>A0A1Q8Q3D6_9BACI</name>
<reference evidence="2 3" key="1">
    <citation type="submission" date="2016-12" db="EMBL/GenBank/DDBJ databases">
        <title>Domibacillus antri genome sequencing.</title>
        <authorList>
            <person name="Verma A."/>
            <person name="Krishnamurthi S."/>
        </authorList>
    </citation>
    <scope>NUCLEOTIDE SEQUENCE [LARGE SCALE GENOMIC DNA]</scope>
    <source>
        <strain evidence="2 3">XD80</strain>
    </source>
</reference>
<keyword evidence="3" id="KW-1185">Reference proteome</keyword>
<dbReference type="STRING" id="1714264.BTO30_12675"/>
<feature type="compositionally biased region" description="Basic residues" evidence="1">
    <location>
        <begin position="54"/>
        <end position="64"/>
    </location>
</feature>
<dbReference type="Proteomes" id="UP000185568">
    <property type="component" value="Unassembled WGS sequence"/>
</dbReference>
<evidence type="ECO:0000256" key="1">
    <source>
        <dbReference type="SAM" id="MobiDB-lite"/>
    </source>
</evidence>
<proteinExistence type="predicted"/>